<dbReference type="GO" id="GO:1904158">
    <property type="term" value="P:axonemal central apparatus assembly"/>
    <property type="evidence" value="ECO:0007669"/>
    <property type="project" value="TreeGrafter"/>
</dbReference>
<dbReference type="InterPro" id="IPR013783">
    <property type="entry name" value="Ig-like_fold"/>
</dbReference>
<gene>
    <name evidence="7" type="ORF">g.5337</name>
</gene>
<evidence type="ECO:0000256" key="3">
    <source>
        <dbReference type="ARBA" id="ARBA00022490"/>
    </source>
</evidence>
<dbReference type="EMBL" id="GECZ01004582">
    <property type="protein sequence ID" value="JAS65187.1"/>
    <property type="molecule type" value="Transcribed_RNA"/>
</dbReference>
<comment type="subcellular location">
    <subcellularLocation>
        <location evidence="1">Cell projection</location>
        <location evidence="1">Cilium</location>
    </subcellularLocation>
    <subcellularLocation>
        <location evidence="2">Cytoplasm</location>
    </subcellularLocation>
</comment>
<dbReference type="GO" id="GO:0003341">
    <property type="term" value="P:cilium movement"/>
    <property type="evidence" value="ECO:0007669"/>
    <property type="project" value="TreeGrafter"/>
</dbReference>
<organism evidence="7">
    <name type="scientific">Cuerna arida</name>
    <dbReference type="NCBI Taxonomy" id="1464854"/>
    <lineage>
        <taxon>Eukaryota</taxon>
        <taxon>Metazoa</taxon>
        <taxon>Ecdysozoa</taxon>
        <taxon>Arthropoda</taxon>
        <taxon>Hexapoda</taxon>
        <taxon>Insecta</taxon>
        <taxon>Pterygota</taxon>
        <taxon>Neoptera</taxon>
        <taxon>Paraneoptera</taxon>
        <taxon>Hemiptera</taxon>
        <taxon>Auchenorrhyncha</taxon>
        <taxon>Membracoidea</taxon>
        <taxon>Cicadellidae</taxon>
        <taxon>Cicadellinae</taxon>
        <taxon>Proconiini</taxon>
        <taxon>Cuerna</taxon>
    </lineage>
</organism>
<name>A0A1B6GRX9_9HEMI</name>
<feature type="non-terminal residue" evidence="7">
    <location>
        <position position="405"/>
    </location>
</feature>
<dbReference type="PANTHER" id="PTHR23053:SF0">
    <property type="entry name" value="HYDROCEPHALUS-INDUCING PROTEIN HOMOLOG"/>
    <property type="match status" value="1"/>
</dbReference>
<evidence type="ECO:0000256" key="1">
    <source>
        <dbReference type="ARBA" id="ARBA00004138"/>
    </source>
</evidence>
<evidence type="ECO:0000256" key="2">
    <source>
        <dbReference type="ARBA" id="ARBA00004496"/>
    </source>
</evidence>
<dbReference type="InterPro" id="IPR033305">
    <property type="entry name" value="Hydin-like"/>
</dbReference>
<dbReference type="Pfam" id="PF24771">
    <property type="entry name" value="Ig_CFAP74_1st"/>
    <property type="match status" value="1"/>
</dbReference>
<dbReference type="GO" id="GO:0005930">
    <property type="term" value="C:axoneme"/>
    <property type="evidence" value="ECO:0007669"/>
    <property type="project" value="TreeGrafter"/>
</dbReference>
<evidence type="ECO:0000259" key="6">
    <source>
        <dbReference type="Pfam" id="PF22544"/>
    </source>
</evidence>
<evidence type="ECO:0000313" key="7">
    <source>
        <dbReference type="EMBL" id="JAS65187.1"/>
    </source>
</evidence>
<evidence type="ECO:0000256" key="5">
    <source>
        <dbReference type="ARBA" id="ARBA00023273"/>
    </source>
</evidence>
<sequence length="405" mass="46635">MLNQEEIVRQQNFEKSSRISIERHDTMKLIPLFLRDLSLNSHSLQVKPSVYLREMLLSTDERLEQLVKPLQKQQGNTPFLAEDHKDFRVMPPVVIFQSFTPGKQYNATFTVRNTSESSKFLSLDIKPNKLFSVTYLSKVCTRLAPGISLHFLVKFSPQSEQDCGYIVSLATENQPVRVPVLGLGPRPLVNFPDFVDLKQTLVKVPCSKSFYVKNIGQVPAAFSMMCEKPFSVTPEKIILDVGKIAMITIHFEADVVDDYFRHMTVRFETGEEMSVELTSSSKNGKIWLDTSEVYFEDTYMGLTKQKKVTLYNDSEVTIKFSWLKFGTAQEDLNELNKLKEGFKFVKVNETLRCNKLEYNDVIHENDHARVYSRICNDETQLLSTKDLLFSNTNFEIFPMEGVLWP</sequence>
<dbReference type="PANTHER" id="PTHR23053">
    <property type="entry name" value="DLEC1 DELETED IN LUNG AND ESOPHAGEAL CANCER 1"/>
    <property type="match status" value="1"/>
</dbReference>
<keyword evidence="4" id="KW-0969">Cilium</keyword>
<dbReference type="InterPro" id="IPR053879">
    <property type="entry name" value="HYDIN_VesB_CFA65-like_Ig"/>
</dbReference>
<feature type="domain" description="HYDIN/VesB/CFA65-like Ig-like" evidence="6">
    <location>
        <begin position="187"/>
        <end position="275"/>
    </location>
</feature>
<proteinExistence type="predicted"/>
<dbReference type="Gene3D" id="2.60.40.10">
    <property type="entry name" value="Immunoglobulins"/>
    <property type="match status" value="3"/>
</dbReference>
<reference evidence="7" key="1">
    <citation type="submission" date="2015-11" db="EMBL/GenBank/DDBJ databases">
        <title>De novo transcriptome assembly of four potential Pierce s Disease insect vectors from Arizona vineyards.</title>
        <authorList>
            <person name="Tassone E.E."/>
        </authorList>
    </citation>
    <scope>NUCLEOTIDE SEQUENCE</scope>
</reference>
<accession>A0A1B6GRX9</accession>
<evidence type="ECO:0000256" key="4">
    <source>
        <dbReference type="ARBA" id="ARBA00023069"/>
    </source>
</evidence>
<dbReference type="Pfam" id="PF22544">
    <property type="entry name" value="HYDIN_VesB_CFA65-like_Ig"/>
    <property type="match status" value="1"/>
</dbReference>
<keyword evidence="5" id="KW-0966">Cell projection</keyword>
<keyword evidence="3" id="KW-0963">Cytoplasm</keyword>
<protein>
    <recommendedName>
        <fullName evidence="6">HYDIN/VesB/CFA65-like Ig-like domain-containing protein</fullName>
    </recommendedName>
</protein>
<dbReference type="AlphaFoldDB" id="A0A1B6GRX9"/>